<dbReference type="InterPro" id="IPR034733">
    <property type="entry name" value="AcCoA_carboxyl_beta"/>
</dbReference>
<keyword evidence="16" id="KW-1185">Reference proteome</keyword>
<keyword evidence="6 10" id="KW-0067">ATP-binding</keyword>
<evidence type="ECO:0000256" key="3">
    <source>
        <dbReference type="ARBA" id="ARBA00022598"/>
    </source>
</evidence>
<accession>A0A8A4U182</accession>
<evidence type="ECO:0000313" key="15">
    <source>
        <dbReference type="EMBL" id="QTD52505.1"/>
    </source>
</evidence>
<feature type="domain" description="Biotin carboxylation" evidence="13">
    <location>
        <begin position="8"/>
        <end position="474"/>
    </location>
</feature>
<gene>
    <name evidence="15" type="ORF">J3U87_08535</name>
</gene>
<feature type="domain" description="Lipoyl-binding" evidence="11">
    <location>
        <begin position="598"/>
        <end position="674"/>
    </location>
</feature>
<keyword evidence="2" id="KW-0444">Lipid biosynthesis</keyword>
<reference evidence="15" key="1">
    <citation type="submission" date="2021-03" db="EMBL/GenBank/DDBJ databases">
        <title>Acanthopleuribacteraceae sp. M133.</title>
        <authorList>
            <person name="Wang G."/>
        </authorList>
    </citation>
    <scope>NUCLEOTIDE SEQUENCE</scope>
    <source>
        <strain evidence="15">M133</strain>
    </source>
</reference>
<evidence type="ECO:0000259" key="11">
    <source>
        <dbReference type="PROSITE" id="PS50968"/>
    </source>
</evidence>
<dbReference type="PROSITE" id="PS50989">
    <property type="entry name" value="COA_CT_CTER"/>
    <property type="match status" value="1"/>
</dbReference>
<evidence type="ECO:0000259" key="12">
    <source>
        <dbReference type="PROSITE" id="PS50975"/>
    </source>
</evidence>
<evidence type="ECO:0000256" key="4">
    <source>
        <dbReference type="ARBA" id="ARBA00022741"/>
    </source>
</evidence>
<keyword evidence="4 10" id="KW-0547">Nucleotide-binding</keyword>
<dbReference type="InterPro" id="IPR029045">
    <property type="entry name" value="ClpP/crotonase-like_dom_sf"/>
</dbReference>
<dbReference type="InterPro" id="IPR000089">
    <property type="entry name" value="Biotin_lipoyl"/>
</dbReference>
<dbReference type="Gene3D" id="2.40.50.100">
    <property type="match status" value="1"/>
</dbReference>
<dbReference type="InterPro" id="IPR011054">
    <property type="entry name" value="Rudment_hybrid_motif"/>
</dbReference>
<dbReference type="SUPFAM" id="SSF52096">
    <property type="entry name" value="ClpP/crotonase"/>
    <property type="match status" value="2"/>
</dbReference>
<proteinExistence type="predicted"/>
<dbReference type="GO" id="GO:0003989">
    <property type="term" value="F:acetyl-CoA carboxylase activity"/>
    <property type="evidence" value="ECO:0007669"/>
    <property type="project" value="InterPro"/>
</dbReference>
<dbReference type="Gene3D" id="3.90.226.10">
    <property type="entry name" value="2-enoyl-CoA Hydratase, Chain A, domain 1"/>
    <property type="match status" value="2"/>
</dbReference>
<evidence type="ECO:0000256" key="9">
    <source>
        <dbReference type="ARBA" id="ARBA00023267"/>
    </source>
</evidence>
<dbReference type="GO" id="GO:0046872">
    <property type="term" value="F:metal ion binding"/>
    <property type="evidence" value="ECO:0007669"/>
    <property type="project" value="InterPro"/>
</dbReference>
<evidence type="ECO:0000256" key="1">
    <source>
        <dbReference type="ARBA" id="ARBA00001953"/>
    </source>
</evidence>
<dbReference type="InterPro" id="IPR011761">
    <property type="entry name" value="ATP-grasp"/>
</dbReference>
<dbReference type="Pfam" id="PF02785">
    <property type="entry name" value="Biotin_carb_C"/>
    <property type="match status" value="1"/>
</dbReference>
<evidence type="ECO:0000256" key="5">
    <source>
        <dbReference type="ARBA" id="ARBA00022832"/>
    </source>
</evidence>
<dbReference type="PROSITE" id="PS50975">
    <property type="entry name" value="ATP_GRASP"/>
    <property type="match status" value="1"/>
</dbReference>
<evidence type="ECO:0000259" key="14">
    <source>
        <dbReference type="PROSITE" id="PS50989"/>
    </source>
</evidence>
<dbReference type="InterPro" id="IPR005481">
    <property type="entry name" value="BC-like_N"/>
</dbReference>
<keyword evidence="8" id="KW-0275">Fatty acid biosynthesis</keyword>
<dbReference type="InterPro" id="IPR016185">
    <property type="entry name" value="PreATP-grasp_dom_sf"/>
</dbReference>
<dbReference type="FunFam" id="3.30.1490.20:FF:000003">
    <property type="entry name" value="acetyl-CoA carboxylase isoform X1"/>
    <property type="match status" value="1"/>
</dbReference>
<dbReference type="GO" id="GO:0005524">
    <property type="term" value="F:ATP binding"/>
    <property type="evidence" value="ECO:0007669"/>
    <property type="project" value="UniProtKB-UniRule"/>
</dbReference>
<dbReference type="GO" id="GO:0006633">
    <property type="term" value="P:fatty acid biosynthetic process"/>
    <property type="evidence" value="ECO:0007669"/>
    <property type="project" value="UniProtKB-KW"/>
</dbReference>
<dbReference type="InterPro" id="IPR013537">
    <property type="entry name" value="AcCoA_COase_cen"/>
</dbReference>
<dbReference type="Pfam" id="PF00289">
    <property type="entry name" value="Biotin_carb_N"/>
    <property type="match status" value="1"/>
</dbReference>
<dbReference type="PANTHER" id="PTHR18866:SF33">
    <property type="entry name" value="METHYLCROTONOYL-COA CARBOXYLASE SUBUNIT ALPHA, MITOCHONDRIAL-RELATED"/>
    <property type="match status" value="1"/>
</dbReference>
<evidence type="ECO:0000313" key="16">
    <source>
        <dbReference type="Proteomes" id="UP000663929"/>
    </source>
</evidence>
<evidence type="ECO:0000256" key="6">
    <source>
        <dbReference type="ARBA" id="ARBA00022840"/>
    </source>
</evidence>
<dbReference type="Pfam" id="PF00364">
    <property type="entry name" value="Biotin_lipoyl"/>
    <property type="match status" value="1"/>
</dbReference>
<dbReference type="SMART" id="SM00878">
    <property type="entry name" value="Biotin_carb_C"/>
    <property type="match status" value="1"/>
</dbReference>
<dbReference type="SUPFAM" id="SSF52440">
    <property type="entry name" value="PreATP-grasp domain"/>
    <property type="match status" value="1"/>
</dbReference>
<dbReference type="PROSITE" id="PS50968">
    <property type="entry name" value="BIOTINYL_LIPOYL"/>
    <property type="match status" value="1"/>
</dbReference>
<dbReference type="PROSITE" id="PS00867">
    <property type="entry name" value="CPSASE_2"/>
    <property type="match status" value="1"/>
</dbReference>
<evidence type="ECO:0000256" key="10">
    <source>
        <dbReference type="PROSITE-ProRule" id="PRU00409"/>
    </source>
</evidence>
<dbReference type="Pfam" id="PF01039">
    <property type="entry name" value="Carboxyl_trans"/>
    <property type="match status" value="1"/>
</dbReference>
<dbReference type="EMBL" id="CP071793">
    <property type="protein sequence ID" value="QTD52505.1"/>
    <property type="molecule type" value="Genomic_DNA"/>
</dbReference>
<dbReference type="CDD" id="cd06850">
    <property type="entry name" value="biotinyl_domain"/>
    <property type="match status" value="1"/>
</dbReference>
<feature type="domain" description="ATP-grasp" evidence="12">
    <location>
        <begin position="147"/>
        <end position="345"/>
    </location>
</feature>
<dbReference type="InterPro" id="IPR011763">
    <property type="entry name" value="COA_CT_C"/>
</dbReference>
<keyword evidence="5" id="KW-0276">Fatty acid metabolism</keyword>
<sequence>MTKLFLNDDDRIAIINRGEAAIRFLNAVEDFNRERGTSLSTAALYTSPDKHARFVQRADVAYHLGDALEPDFGQYDDRGMPLKRSPYLQYKRLEEALRATEARAVWVGWGFVAEHAAFADLCAEWGVVFIGPTGEAMRKLGDKIGSKHLAESAGVSVSPWSKGPVPDVAAARRHAEAIGYPLVIKATAGGGGRGIRRVTQESELEEAFHTATSEAAKAFGDGTVFMEKMVVNARHLEVQIVADTHDNIWAAGVRDCSVQRRNQKVIEEGPAVILSPARAEDLKDAARNIARVSGYHNAGTAEFLFDEQDEHLYFMEMNTRLQVEHPVTELNTGLDLVKLQLHVAMGLTLDGEPPPTRGHAIEVRLNAEDPYNQFAPSPGRIELFNPPGGAGVRVDSGVETYSDIPASFDSMVAKILTTGNTRAEAIARMRRALADTTIVIHNGTTNKSFLLELLQHPDFLQNRIHTGWLDALNAAGGIRSGANREAALIAAGIEIYSRTLHQQRQEFFQTVSRGRPQRLPVASTAEVEMKLDGQSYKFEIRLVEPKYYQIVHEDRHFDVKMVWDSPQKARLYYNQTKYDCVVVPKQEDFLVEIDGATHFVAQDSGGLVKSNSPALVLKLNVEVGQEIFAGDALLSLEAMKMEMVMQSPASGVVKEIFVKANDQVSAGDPLISIEASTNGDATADVGERATFAYDSKPEKEKDDHERVLRGCVGFMKGFDVDGSSFEDMLARLDNTIRTLATTLDGPDMLNTFLEKLYRLYLDIEFLFLKEVAVSETDVSSPEQNFFIYLQLLRTGQEHPAEDFVDRLNLAFRHYGLDVESGVDNLEEIIIRLFYSHNNLELKQRLLRHVHGTFGETGAFTESKRLRRSVDKVFHESRRAFKKLHNIIVDFLYSVFEQASFSSALETSLTQIEKMLSTMEATADESTRRELMRQIVYSPHPLIKLFVNKFADATDLQRATYSEILLQRLHLDMQLKEIRSRIEDGIAITSSSYTVDRIQVLSITVADFFERLDTVLTSMADLVRQQREYQEVVIDLYLHARETQSTDQYAERLNAAIQQFPKYAQMSRIRVMIGDTISIPHCFLFIHDKTGYIERRQYRGITETMGQRFYIERLQGFKTERLPTEEQIYLFHCVAHQNADDQRLIAFTEVREPPPSIKGTPFVYPALHREFLRVLRAMRQRQHQFGSSRSGSFYWNQIIIYIRPLLDVTREDLLAYLRFIITGYEHVHLEKIRIYCLLDQPHGDVANFQIEVNFPADVGIELKYSAPSTPPIQPLSKRDLSHALSRRRGLNYPYEVLDLLTNGYFHKGEFEEFDMERDGDDWRPISVKGRPAGQNPIGVVFGIITNFTPSHPSGMERVIVLGDGNFGLGCLSEPECRSFRAALTLARERRIPLEWFSISSGAKISMDNGTENLDWTARVLRDLIQFTQEGGEINLIVDGINVGAQSYWNAEATMLMHTRGCLIMTPRGTMLLTGKGALDYAGSVSAEDNIGIGGMQRIMGPNGQAQYPAKNLLDACNTLFRYYALTYVSPEDHYPRNYSVTDPEDRDITLESYAFNLTPDFKRIGDIFGDATNPGKKKPFDMRQVMRAVADKDQKPLERWPLMAEADNTIVWDTTLGGFCVSMIGIQSFPIKRRDGVPNDGPDTWTGGTLFPLSSKKLARAINVASGKRPIVLLANLSGFDGSPESLRRLQLEYGAEIGRAVVNFKGLILFCVLSRYHGGAYVVFSNVLNPGLKALALEGTYASVIGGAPAAAIVFPREVRKRTMKDGRIDALQKELEVAAANERDGLRARFQEVFNEVYSEKQAELAAEFEGVHTVQRAKDVGSLDDILQAPKLRPYLIGALREEHQSGYWLNREQ</sequence>
<dbReference type="PROSITE" id="PS00188">
    <property type="entry name" value="BIOTIN"/>
    <property type="match status" value="1"/>
</dbReference>
<dbReference type="Pfam" id="PF02786">
    <property type="entry name" value="CPSase_L_D2"/>
    <property type="match status" value="1"/>
</dbReference>
<dbReference type="Gene3D" id="3.30.470.20">
    <property type="entry name" value="ATP-grasp fold, B domain"/>
    <property type="match status" value="1"/>
</dbReference>
<dbReference type="Pfam" id="PF08326">
    <property type="entry name" value="ACC_central"/>
    <property type="match status" value="1"/>
</dbReference>
<dbReference type="InterPro" id="IPR050856">
    <property type="entry name" value="Biotin_carboxylase_complex"/>
</dbReference>
<dbReference type="SUPFAM" id="SSF51246">
    <property type="entry name" value="Rudiment single hybrid motif"/>
    <property type="match status" value="1"/>
</dbReference>
<dbReference type="PROSITE" id="PS50979">
    <property type="entry name" value="BC"/>
    <property type="match status" value="1"/>
</dbReference>
<dbReference type="KEGG" id="scor:J3U87_08535"/>
<protein>
    <submittedName>
        <fullName evidence="15">Biotin/lipoyl-binding protein</fullName>
    </submittedName>
</protein>
<dbReference type="PROSITE" id="PS00866">
    <property type="entry name" value="CPSASE_1"/>
    <property type="match status" value="1"/>
</dbReference>
<dbReference type="RefSeq" id="WP_237382613.1">
    <property type="nucleotide sequence ID" value="NZ_CP071793.1"/>
</dbReference>
<evidence type="ECO:0000259" key="13">
    <source>
        <dbReference type="PROSITE" id="PS50979"/>
    </source>
</evidence>
<evidence type="ECO:0000256" key="2">
    <source>
        <dbReference type="ARBA" id="ARBA00022516"/>
    </source>
</evidence>
<dbReference type="PANTHER" id="PTHR18866">
    <property type="entry name" value="CARBOXYLASE:PYRUVATE/ACETYL-COA/PROPIONYL-COA CARBOXYLASE"/>
    <property type="match status" value="1"/>
</dbReference>
<keyword evidence="9" id="KW-0092">Biotin</keyword>
<dbReference type="Proteomes" id="UP000663929">
    <property type="component" value="Chromosome"/>
</dbReference>
<evidence type="ECO:0000256" key="8">
    <source>
        <dbReference type="ARBA" id="ARBA00023160"/>
    </source>
</evidence>
<keyword evidence="7" id="KW-0443">Lipid metabolism</keyword>
<keyword evidence="3" id="KW-0436">Ligase</keyword>
<dbReference type="InterPro" id="IPR001882">
    <property type="entry name" value="Biotin_BS"/>
</dbReference>
<comment type="cofactor">
    <cofactor evidence="1">
        <name>biotin</name>
        <dbReference type="ChEBI" id="CHEBI:57586"/>
    </cofactor>
</comment>
<organism evidence="15 16">
    <name type="scientific">Sulfidibacter corallicola</name>
    <dbReference type="NCBI Taxonomy" id="2818388"/>
    <lineage>
        <taxon>Bacteria</taxon>
        <taxon>Pseudomonadati</taxon>
        <taxon>Acidobacteriota</taxon>
        <taxon>Holophagae</taxon>
        <taxon>Acanthopleuribacterales</taxon>
        <taxon>Acanthopleuribacteraceae</taxon>
        <taxon>Sulfidibacter</taxon>
    </lineage>
</organism>
<dbReference type="SUPFAM" id="SSF56059">
    <property type="entry name" value="Glutathione synthetase ATP-binding domain-like"/>
    <property type="match status" value="1"/>
</dbReference>
<name>A0A8A4U182_SULCO</name>
<dbReference type="InterPro" id="IPR005479">
    <property type="entry name" value="CPAse_ATP-bd"/>
</dbReference>
<dbReference type="InterPro" id="IPR011764">
    <property type="entry name" value="Biotin_carboxylation_dom"/>
</dbReference>
<dbReference type="InterPro" id="IPR011053">
    <property type="entry name" value="Single_hybrid_motif"/>
</dbReference>
<evidence type="ECO:0000256" key="7">
    <source>
        <dbReference type="ARBA" id="ARBA00023098"/>
    </source>
</evidence>
<dbReference type="InterPro" id="IPR005482">
    <property type="entry name" value="Biotin_COase_C"/>
</dbReference>
<feature type="domain" description="CoA carboxyltransferase C-terminal" evidence="14">
    <location>
        <begin position="1565"/>
        <end position="1844"/>
    </location>
</feature>
<dbReference type="SUPFAM" id="SSF51230">
    <property type="entry name" value="Single hybrid motif"/>
    <property type="match status" value="1"/>
</dbReference>